<comment type="caution">
    <text evidence="1">The sequence shown here is derived from an EMBL/GenBank/DDBJ whole genome shotgun (WGS) entry which is preliminary data.</text>
</comment>
<proteinExistence type="predicted"/>
<dbReference type="InterPro" id="IPR006311">
    <property type="entry name" value="TAT_signal"/>
</dbReference>
<gene>
    <name evidence="1" type="ORF">C241_16803</name>
</gene>
<dbReference type="Gene3D" id="3.40.50.1820">
    <property type="entry name" value="alpha/beta hydrolase"/>
    <property type="match status" value="1"/>
</dbReference>
<name>A0ABP2RPI0_RHILU</name>
<dbReference type="PANTHER" id="PTHR47751:SF1">
    <property type="entry name" value="SUPERFAMILY HYDROLASE, PUTATIVE (AFU_ORTHOLOGUE AFUA_2G16580)-RELATED"/>
    <property type="match status" value="1"/>
</dbReference>
<dbReference type="InterPro" id="IPR051411">
    <property type="entry name" value="Polyketide_trans_af380"/>
</dbReference>
<dbReference type="Proteomes" id="UP000017668">
    <property type="component" value="Unassembled WGS sequence"/>
</dbReference>
<sequence>MSEDIHKTGMADLESPERRMVMVGAAALAAATAAGSAPAAFAQGPDMSRGADNFYKSDRVNAEDVRFKNTYGMVVVGTLFRPGAMEGDRRYPALVVGHPCRAVRQQAANLYATKMAEEGFVTLSFDQSFWGESAGSPRGAVLPDVYTENFSAAVEDGPSTSTIACP</sequence>
<organism evidence="1 2">
    <name type="scientific">Bradyrhizobium lupini HPC(L)</name>
    <dbReference type="NCBI Taxonomy" id="1229491"/>
    <lineage>
        <taxon>Bacteria</taxon>
        <taxon>Pseudomonadati</taxon>
        <taxon>Pseudomonadota</taxon>
        <taxon>Alphaproteobacteria</taxon>
        <taxon>Hyphomicrobiales</taxon>
        <taxon>Nitrobacteraceae</taxon>
        <taxon>Bradyrhizobium</taxon>
    </lineage>
</organism>
<evidence type="ECO:0000313" key="2">
    <source>
        <dbReference type="Proteomes" id="UP000017668"/>
    </source>
</evidence>
<dbReference type="PROSITE" id="PS51318">
    <property type="entry name" value="TAT"/>
    <property type="match status" value="1"/>
</dbReference>
<reference evidence="1 2" key="1">
    <citation type="journal article" date="2013" name="Genome Announc.">
        <title>Genome Sequence of Rhizobium lupini HPC(L) Isolated from Saline Desert Soil, Kutch (Gujarat).</title>
        <authorList>
            <person name="Agarwal L."/>
            <person name="Purohit H.J."/>
        </authorList>
    </citation>
    <scope>NUCLEOTIDE SEQUENCE [LARGE SCALE GENOMIC DNA]</scope>
    <source>
        <strain evidence="2">HPC(L)</strain>
    </source>
</reference>
<accession>A0ABP2RPI0</accession>
<dbReference type="EMBL" id="AMQQ01000023">
    <property type="protein sequence ID" value="EKJ94940.1"/>
    <property type="molecule type" value="Genomic_DNA"/>
</dbReference>
<protein>
    <submittedName>
        <fullName evidence="1">Signal peptide-containing protein</fullName>
    </submittedName>
</protein>
<evidence type="ECO:0000313" key="1">
    <source>
        <dbReference type="EMBL" id="EKJ94940.1"/>
    </source>
</evidence>
<dbReference type="PANTHER" id="PTHR47751">
    <property type="entry name" value="SUPERFAMILY HYDROLASE, PUTATIVE (AFU_ORTHOLOGUE AFUA_2G16580)-RELATED"/>
    <property type="match status" value="1"/>
</dbReference>
<dbReference type="SUPFAM" id="SSF53474">
    <property type="entry name" value="alpha/beta-Hydrolases"/>
    <property type="match status" value="1"/>
</dbReference>
<keyword evidence="2" id="KW-1185">Reference proteome</keyword>
<dbReference type="RefSeq" id="WP_006699318.1">
    <property type="nucleotide sequence ID" value="NZ_AMQQ01000023.1"/>
</dbReference>
<dbReference type="InterPro" id="IPR029058">
    <property type="entry name" value="AB_hydrolase_fold"/>
</dbReference>